<proteinExistence type="predicted"/>
<feature type="transmembrane region" description="Helical" evidence="6">
    <location>
        <begin position="12"/>
        <end position="32"/>
    </location>
</feature>
<accession>A0AAE3MHG6</accession>
<comment type="subcellular location">
    <subcellularLocation>
        <location evidence="1">Cell membrane</location>
        <topology evidence="1">Multi-pass membrane protein</topology>
    </subcellularLocation>
</comment>
<dbReference type="RefSeq" id="WP_301201246.1">
    <property type="nucleotide sequence ID" value="NZ_JAPDPI010000038.1"/>
</dbReference>
<name>A0AAE3MHG6_9BACT</name>
<dbReference type="Proteomes" id="UP001207408">
    <property type="component" value="Unassembled WGS sequence"/>
</dbReference>
<dbReference type="GO" id="GO:0005436">
    <property type="term" value="F:sodium:phosphate symporter activity"/>
    <property type="evidence" value="ECO:0007669"/>
    <property type="project" value="InterPro"/>
</dbReference>
<gene>
    <name evidence="7" type="ORF">OM074_15985</name>
</gene>
<evidence type="ECO:0000256" key="3">
    <source>
        <dbReference type="ARBA" id="ARBA00022692"/>
    </source>
</evidence>
<evidence type="ECO:0000313" key="8">
    <source>
        <dbReference type="Proteomes" id="UP001207408"/>
    </source>
</evidence>
<feature type="transmembrane region" description="Helical" evidence="6">
    <location>
        <begin position="137"/>
        <end position="157"/>
    </location>
</feature>
<sequence length="521" mass="56673">MELNWGSLLVQVFGGLAIFLYGMAVMTDNLKLIAGNRLRSFLGKMTSNRWKGLFAGASITAIIQSSSVTTVLVVGFVSAGLLSFQNTIGIILGANIGTTVTAQIIAFKITKAALVFVAIGFLMHTLLNKKVIKDSGLVLLGLGLIFLGMTLMSEGTAPLRTYEPFVDIMRGLDNPITGILMGTIFTAIVQSSSATTGIVIVMAGQGLINIEGGIALIIGANIGTCVTAILSAIGKPKVAQQVALAHILFNVIGALVWLFLIPNLAQLVGYFSPDHIARQIANAHTIFNVINAFIFISFTKILAGTVEYIIPDEKKIKKKVGELDPYFLEDSATAFDLVNKEINKLSSLLIDMIHSAPSIVINGNAKRIKVIRKKENVINTGHENILNYLGELQKLNLNDEELEQLQQQLTRAYTIQSASDIISKNLIDAAEDRIKKGLVINKKTSTILLELFNTITNILTSKEAQAPSKGTFEKQMKQAQKHLVKQLVNKDSNRVATYRFETDLIESADRLYVLSDRIGNV</sequence>
<evidence type="ECO:0000256" key="2">
    <source>
        <dbReference type="ARBA" id="ARBA00022475"/>
    </source>
</evidence>
<dbReference type="InterPro" id="IPR004633">
    <property type="entry name" value="NaPi_cotrn-rel/YqeW-like"/>
</dbReference>
<protein>
    <submittedName>
        <fullName evidence="7">Na/Pi cotransporter family protein</fullName>
    </submittedName>
</protein>
<dbReference type="NCBIfam" id="TIGR00704">
    <property type="entry name" value="NaPi_cotrn_rel"/>
    <property type="match status" value="1"/>
</dbReference>
<comment type="caution">
    <text evidence="7">The sequence shown here is derived from an EMBL/GenBank/DDBJ whole genome shotgun (WGS) entry which is preliminary data.</text>
</comment>
<dbReference type="Pfam" id="PF02690">
    <property type="entry name" value="Na_Pi_cotrans"/>
    <property type="match status" value="2"/>
</dbReference>
<dbReference type="PANTHER" id="PTHR10010:SF46">
    <property type="entry name" value="SODIUM-DEPENDENT PHOSPHATE TRANSPORT PROTEIN 2B"/>
    <property type="match status" value="1"/>
</dbReference>
<feature type="transmembrane region" description="Helical" evidence="6">
    <location>
        <begin position="113"/>
        <end position="131"/>
    </location>
</feature>
<feature type="transmembrane region" description="Helical" evidence="6">
    <location>
        <begin position="245"/>
        <end position="265"/>
    </location>
</feature>
<evidence type="ECO:0000256" key="5">
    <source>
        <dbReference type="ARBA" id="ARBA00023136"/>
    </source>
</evidence>
<feature type="transmembrane region" description="Helical" evidence="6">
    <location>
        <begin position="214"/>
        <end position="233"/>
    </location>
</feature>
<keyword evidence="2" id="KW-1003">Cell membrane</keyword>
<feature type="transmembrane region" description="Helical" evidence="6">
    <location>
        <begin position="285"/>
        <end position="310"/>
    </location>
</feature>
<evidence type="ECO:0000313" key="7">
    <source>
        <dbReference type="EMBL" id="MCW3807137.1"/>
    </source>
</evidence>
<evidence type="ECO:0000256" key="1">
    <source>
        <dbReference type="ARBA" id="ARBA00004651"/>
    </source>
</evidence>
<dbReference type="NCBIfam" id="NF037997">
    <property type="entry name" value="Na_Pi_symport"/>
    <property type="match status" value="1"/>
</dbReference>
<keyword evidence="4 6" id="KW-1133">Transmembrane helix</keyword>
<evidence type="ECO:0000256" key="4">
    <source>
        <dbReference type="ARBA" id="ARBA00022989"/>
    </source>
</evidence>
<dbReference type="GO" id="GO:0044341">
    <property type="term" value="P:sodium-dependent phosphate transport"/>
    <property type="evidence" value="ECO:0007669"/>
    <property type="project" value="InterPro"/>
</dbReference>
<feature type="transmembrane region" description="Helical" evidence="6">
    <location>
        <begin position="53"/>
        <end position="82"/>
    </location>
</feature>
<keyword evidence="3 6" id="KW-0812">Transmembrane</keyword>
<feature type="transmembrane region" description="Helical" evidence="6">
    <location>
        <begin position="178"/>
        <end position="202"/>
    </location>
</feature>
<keyword evidence="8" id="KW-1185">Reference proteome</keyword>
<dbReference type="AlphaFoldDB" id="A0AAE3MHG6"/>
<evidence type="ECO:0000256" key="6">
    <source>
        <dbReference type="SAM" id="Phobius"/>
    </source>
</evidence>
<dbReference type="EMBL" id="JAPDPI010000038">
    <property type="protein sequence ID" value="MCW3807137.1"/>
    <property type="molecule type" value="Genomic_DNA"/>
</dbReference>
<organism evidence="7 8">
    <name type="scientific">Plebeiibacterium marinum</name>
    <dbReference type="NCBI Taxonomy" id="2992111"/>
    <lineage>
        <taxon>Bacteria</taxon>
        <taxon>Pseudomonadati</taxon>
        <taxon>Bacteroidota</taxon>
        <taxon>Bacteroidia</taxon>
        <taxon>Marinilabiliales</taxon>
        <taxon>Marinilabiliaceae</taxon>
        <taxon>Plebeiibacterium</taxon>
    </lineage>
</organism>
<keyword evidence="5 6" id="KW-0472">Membrane</keyword>
<reference evidence="7" key="1">
    <citation type="submission" date="2022-10" db="EMBL/GenBank/DDBJ databases">
        <authorList>
            <person name="Yu W.X."/>
        </authorList>
    </citation>
    <scope>NUCLEOTIDE SEQUENCE</scope>
    <source>
        <strain evidence="7">D04</strain>
    </source>
</reference>
<dbReference type="PANTHER" id="PTHR10010">
    <property type="entry name" value="SOLUTE CARRIER FAMILY 34 SODIUM PHOSPHATE , MEMBER 2-RELATED"/>
    <property type="match status" value="1"/>
</dbReference>
<dbReference type="InterPro" id="IPR003841">
    <property type="entry name" value="Na/Pi_transpt"/>
</dbReference>
<dbReference type="GO" id="GO:0005886">
    <property type="term" value="C:plasma membrane"/>
    <property type="evidence" value="ECO:0007669"/>
    <property type="project" value="UniProtKB-SubCell"/>
</dbReference>
<dbReference type="SUPFAM" id="SSF109755">
    <property type="entry name" value="PhoU-like"/>
    <property type="match status" value="1"/>
</dbReference>